<proteinExistence type="predicted"/>
<protein>
    <recommendedName>
        <fullName evidence="3">N-acetyltransferase domain-containing protein</fullName>
    </recommendedName>
</protein>
<dbReference type="KEGG" id="agv:OJF2_23290"/>
<dbReference type="AlphaFoldDB" id="A0A5B9W1F3"/>
<keyword evidence="2" id="KW-1185">Reference proteome</keyword>
<dbReference type="EMBL" id="CP042997">
    <property type="protein sequence ID" value="QEH33800.1"/>
    <property type="molecule type" value="Genomic_DNA"/>
</dbReference>
<reference evidence="1 2" key="1">
    <citation type="submission" date="2019-08" db="EMBL/GenBank/DDBJ databases">
        <title>Deep-cultivation of Planctomycetes and their phenomic and genomic characterization uncovers novel biology.</title>
        <authorList>
            <person name="Wiegand S."/>
            <person name="Jogler M."/>
            <person name="Boedeker C."/>
            <person name="Pinto D."/>
            <person name="Vollmers J."/>
            <person name="Rivas-Marin E."/>
            <person name="Kohn T."/>
            <person name="Peeters S.H."/>
            <person name="Heuer A."/>
            <person name="Rast P."/>
            <person name="Oberbeckmann S."/>
            <person name="Bunk B."/>
            <person name="Jeske O."/>
            <person name="Meyerdierks A."/>
            <person name="Storesund J.E."/>
            <person name="Kallscheuer N."/>
            <person name="Luecker S."/>
            <person name="Lage O.M."/>
            <person name="Pohl T."/>
            <person name="Merkel B.J."/>
            <person name="Hornburger P."/>
            <person name="Mueller R.-W."/>
            <person name="Bruemmer F."/>
            <person name="Labrenz M."/>
            <person name="Spormann A.M."/>
            <person name="Op den Camp H."/>
            <person name="Overmann J."/>
            <person name="Amann R."/>
            <person name="Jetten M.S.M."/>
            <person name="Mascher T."/>
            <person name="Medema M.H."/>
            <person name="Devos D.P."/>
            <person name="Kaster A.-K."/>
            <person name="Ovreas L."/>
            <person name="Rohde M."/>
            <person name="Galperin M.Y."/>
            <person name="Jogler C."/>
        </authorList>
    </citation>
    <scope>NUCLEOTIDE SEQUENCE [LARGE SCALE GENOMIC DNA]</scope>
    <source>
        <strain evidence="1 2">OJF2</strain>
    </source>
</reference>
<evidence type="ECO:0000313" key="1">
    <source>
        <dbReference type="EMBL" id="QEH33800.1"/>
    </source>
</evidence>
<dbReference type="Gene3D" id="3.40.630.30">
    <property type="match status" value="1"/>
</dbReference>
<dbReference type="OrthoDB" id="9797990at2"/>
<dbReference type="PANTHER" id="PTHR41700:SF1">
    <property type="entry name" value="N-ACETYLTRANSFERASE DOMAIN-CONTAINING PROTEIN"/>
    <property type="match status" value="1"/>
</dbReference>
<dbReference type="InterPro" id="IPR038764">
    <property type="entry name" value="GNAT_N_AcTrfase_prd"/>
</dbReference>
<dbReference type="SUPFAM" id="SSF55729">
    <property type="entry name" value="Acyl-CoA N-acyltransferases (Nat)"/>
    <property type="match status" value="1"/>
</dbReference>
<gene>
    <name evidence="1" type="ORF">OJF2_23290</name>
</gene>
<sequence>MTATRASVNAEEIVQQIELEPDVTIRRAASPADYRECQEAQRAAWGVKDNGYLVPIATMVGANLHGGIVLGAFLPDGRAVGMSFGFLGVVGDRVALYSQLTGVVPQYQSRGVGYALKMVQKYIALAEGVELIAWAFDPLQAGNAHFNLERLGARVCRYIDDMYGPRTDALNAGAPTDRVIAEWEIGPKAAPRRPVPVGVAAHLPRLIEVSRRRDGLRVPASYRPAPHAPTVLLELPRRIAELRRDQPDLAEGWRRAVREAFLASLEAGYEAVGLFRETDGAERHDYYVLDRRKPGG</sequence>
<dbReference type="InterPro" id="IPR016181">
    <property type="entry name" value="Acyl_CoA_acyltransferase"/>
</dbReference>
<evidence type="ECO:0000313" key="2">
    <source>
        <dbReference type="Proteomes" id="UP000324233"/>
    </source>
</evidence>
<dbReference type="Proteomes" id="UP000324233">
    <property type="component" value="Chromosome"/>
</dbReference>
<name>A0A5B9W1F3_9BACT</name>
<dbReference type="RefSeq" id="WP_148593805.1">
    <property type="nucleotide sequence ID" value="NZ_CP042997.1"/>
</dbReference>
<evidence type="ECO:0008006" key="3">
    <source>
        <dbReference type="Google" id="ProtNLM"/>
    </source>
</evidence>
<organism evidence="1 2">
    <name type="scientific">Aquisphaera giovannonii</name>
    <dbReference type="NCBI Taxonomy" id="406548"/>
    <lineage>
        <taxon>Bacteria</taxon>
        <taxon>Pseudomonadati</taxon>
        <taxon>Planctomycetota</taxon>
        <taxon>Planctomycetia</taxon>
        <taxon>Isosphaerales</taxon>
        <taxon>Isosphaeraceae</taxon>
        <taxon>Aquisphaera</taxon>
    </lineage>
</organism>
<dbReference type="PANTHER" id="PTHR41700">
    <property type="entry name" value="GCN5-RELATED N-ACETYLTRANSFERASE"/>
    <property type="match status" value="1"/>
</dbReference>
<accession>A0A5B9W1F3</accession>